<feature type="compositionally biased region" description="Basic and acidic residues" evidence="1">
    <location>
        <begin position="234"/>
        <end position="247"/>
    </location>
</feature>
<dbReference type="Proteomes" id="UP000007755">
    <property type="component" value="Unassembled WGS sequence"/>
</dbReference>
<keyword evidence="3" id="KW-1185">Reference proteome</keyword>
<gene>
    <name evidence="2" type="ORF">G5I_11650</name>
</gene>
<dbReference type="OrthoDB" id="7554769at2759"/>
<feature type="region of interest" description="Disordered" evidence="1">
    <location>
        <begin position="1"/>
        <end position="32"/>
    </location>
</feature>
<evidence type="ECO:0000313" key="3">
    <source>
        <dbReference type="Proteomes" id="UP000007755"/>
    </source>
</evidence>
<feature type="compositionally biased region" description="Polar residues" evidence="1">
    <location>
        <begin position="271"/>
        <end position="280"/>
    </location>
</feature>
<proteinExistence type="predicted"/>
<dbReference type="InParanoid" id="F4X061"/>
<feature type="region of interest" description="Disordered" evidence="1">
    <location>
        <begin position="234"/>
        <end position="280"/>
    </location>
</feature>
<dbReference type="AlphaFoldDB" id="F4X061"/>
<dbReference type="EMBL" id="GL888492">
    <property type="protein sequence ID" value="EGI60175.1"/>
    <property type="molecule type" value="Genomic_DNA"/>
</dbReference>
<accession>F4X061</accession>
<protein>
    <submittedName>
        <fullName evidence="2">Uncharacterized protein</fullName>
    </submittedName>
</protein>
<reference evidence="2" key="1">
    <citation type="submission" date="2011-02" db="EMBL/GenBank/DDBJ databases">
        <title>The genome of the leaf-cutting ant Acromyrmex echinatior suggests key adaptations to social evolution and fungus farming.</title>
        <authorList>
            <person name="Nygaard S."/>
            <person name="Zhang G."/>
        </authorList>
    </citation>
    <scope>NUCLEOTIDE SEQUENCE</scope>
</reference>
<evidence type="ECO:0000256" key="1">
    <source>
        <dbReference type="SAM" id="MobiDB-lite"/>
    </source>
</evidence>
<name>F4X061_ACREC</name>
<organism evidence="3">
    <name type="scientific">Acromyrmex echinatior</name>
    <name type="common">Panamanian leafcutter ant</name>
    <name type="synonym">Acromyrmex octospinosus echinatior</name>
    <dbReference type="NCBI Taxonomy" id="103372"/>
    <lineage>
        <taxon>Eukaryota</taxon>
        <taxon>Metazoa</taxon>
        <taxon>Ecdysozoa</taxon>
        <taxon>Arthropoda</taxon>
        <taxon>Hexapoda</taxon>
        <taxon>Insecta</taxon>
        <taxon>Pterygota</taxon>
        <taxon>Neoptera</taxon>
        <taxon>Endopterygota</taxon>
        <taxon>Hymenoptera</taxon>
        <taxon>Apocrita</taxon>
        <taxon>Aculeata</taxon>
        <taxon>Formicoidea</taxon>
        <taxon>Formicidae</taxon>
        <taxon>Myrmicinae</taxon>
        <taxon>Acromyrmex</taxon>
    </lineage>
</organism>
<feature type="compositionally biased region" description="Polar residues" evidence="1">
    <location>
        <begin position="1"/>
        <end position="24"/>
    </location>
</feature>
<sequence length="280" mass="31740">MATAESRMSSWSICETPNSGTSKRSTLRKRHKPTVKLEKISSAVSDKYKKKEEVFVEITRSQDSVLMISDEEEGTETVKTGLIIVSNTGKRRKVQECFLNDALSYRQKAAVDKIIFLFPQMSPKTVMIEILRILDAASNAQRKTTSMKNDFHRQIIIGVEVARQAVQHLATISTMPAQMPAEIMNGRCLDLERKIAGRRKQMEAIQIDRDSLREEVKYFRRELLAREIVKDDGRRKMGDVPDPDFPKLKPSSGRLGDRNVREMGIQGYPSGLSSSSERGF</sequence>
<evidence type="ECO:0000313" key="2">
    <source>
        <dbReference type="EMBL" id="EGI60175.1"/>
    </source>
</evidence>